<dbReference type="AlphaFoldDB" id="A0A9N9J1K0"/>
<dbReference type="Pfam" id="PF00505">
    <property type="entry name" value="HMG_box"/>
    <property type="match status" value="1"/>
</dbReference>
<dbReference type="InterPro" id="IPR036910">
    <property type="entry name" value="HMG_box_dom_sf"/>
</dbReference>
<reference evidence="2" key="1">
    <citation type="submission" date="2021-06" db="EMBL/GenBank/DDBJ databases">
        <authorList>
            <person name="Kallberg Y."/>
            <person name="Tangrot J."/>
            <person name="Rosling A."/>
        </authorList>
    </citation>
    <scope>NUCLEOTIDE SEQUENCE</scope>
    <source>
        <strain evidence="2">FL966</strain>
    </source>
</reference>
<protein>
    <submittedName>
        <fullName evidence="2">3051_t:CDS:1</fullName>
    </submittedName>
</protein>
<feature type="domain" description="HMG box" evidence="1">
    <location>
        <begin position="85"/>
        <end position="156"/>
    </location>
</feature>
<dbReference type="SUPFAM" id="SSF47095">
    <property type="entry name" value="HMG-box"/>
    <property type="match status" value="1"/>
</dbReference>
<organism evidence="2 3">
    <name type="scientific">Cetraspora pellucida</name>
    <dbReference type="NCBI Taxonomy" id="1433469"/>
    <lineage>
        <taxon>Eukaryota</taxon>
        <taxon>Fungi</taxon>
        <taxon>Fungi incertae sedis</taxon>
        <taxon>Mucoromycota</taxon>
        <taxon>Glomeromycotina</taxon>
        <taxon>Glomeromycetes</taxon>
        <taxon>Diversisporales</taxon>
        <taxon>Gigasporaceae</taxon>
        <taxon>Cetraspora</taxon>
    </lineage>
</organism>
<dbReference type="InterPro" id="IPR009071">
    <property type="entry name" value="HMG_box_dom"/>
</dbReference>
<dbReference type="SMART" id="SM00398">
    <property type="entry name" value="HMG"/>
    <property type="match status" value="1"/>
</dbReference>
<dbReference type="Gene3D" id="1.10.30.10">
    <property type="entry name" value="High mobility group box domain"/>
    <property type="match status" value="1"/>
</dbReference>
<dbReference type="Proteomes" id="UP000789759">
    <property type="component" value="Unassembled WGS sequence"/>
</dbReference>
<comment type="caution">
    <text evidence="2">The sequence shown here is derived from an EMBL/GenBank/DDBJ whole genome shotgun (WGS) entry which is preliminary data.</text>
</comment>
<proteinExistence type="predicted"/>
<accession>A0A9N9J1K0</accession>
<dbReference type="EMBL" id="CAJVQA010019258">
    <property type="protein sequence ID" value="CAG8758179.1"/>
    <property type="molecule type" value="Genomic_DNA"/>
</dbReference>
<sequence length="355" mass="40200">MVRKLKDKTGFDPRFFNENGIAHSLQMQVGEKRARIALPFHSSAGLSKFHSHNATALPNLPQITLPFPPVIRAIDIAKKRIRTKICKKSPNAFFVYRKAFVDHLSTLQHKLKMTEVSRLVSSHWKNEKPEVKLAYENIAKEVEKELNDIRIKDLVYADIHEKCRRKRRKNIEKRARRSAASLDSFDACKNFVSTLDFSIKDPPVVSNNAQSFYPIFTDKALSDPYSALNNTNAFDDITPFYDCSNNNVFNYIITEPNNPISVNIESNFVYDTSMDSNISATSQIDSFVFPVPEHHSDITSPYDSASASPTISEYSDFFPQLTEDFQPSEFYPDNASQAVICLDNSIIGGIPNCLA</sequence>
<evidence type="ECO:0000313" key="3">
    <source>
        <dbReference type="Proteomes" id="UP000789759"/>
    </source>
</evidence>
<evidence type="ECO:0000259" key="1">
    <source>
        <dbReference type="SMART" id="SM00398"/>
    </source>
</evidence>
<evidence type="ECO:0000313" key="2">
    <source>
        <dbReference type="EMBL" id="CAG8758179.1"/>
    </source>
</evidence>
<dbReference type="OrthoDB" id="6247875at2759"/>
<name>A0A9N9J1K0_9GLOM</name>
<gene>
    <name evidence="2" type="ORF">CPELLU_LOCUS15132</name>
</gene>
<keyword evidence="3" id="KW-1185">Reference proteome</keyword>